<protein>
    <submittedName>
        <fullName evidence="1">RCG42886</fullName>
    </submittedName>
</protein>
<gene>
    <name evidence="1" type="ORF">rCG_42886</name>
</gene>
<evidence type="ECO:0000313" key="1">
    <source>
        <dbReference type="EMBL" id="EDL97680.1"/>
    </source>
</evidence>
<dbReference type="EMBL" id="CH474009">
    <property type="protein sequence ID" value="EDL97680.1"/>
    <property type="molecule type" value="Genomic_DNA"/>
</dbReference>
<proteinExistence type="predicted"/>
<reference evidence="1 2" key="1">
    <citation type="submission" date="2005-09" db="EMBL/GenBank/DDBJ databases">
        <authorList>
            <person name="Mural R.J."/>
            <person name="Li P.W."/>
            <person name="Adams M.D."/>
            <person name="Amanatides P.G."/>
            <person name="Baden-Tillson H."/>
            <person name="Barnstead M."/>
            <person name="Chin S.H."/>
            <person name="Dew I."/>
            <person name="Evans C.A."/>
            <person name="Ferriera S."/>
            <person name="Flanigan M."/>
            <person name="Fosler C."/>
            <person name="Glodek A."/>
            <person name="Gu Z."/>
            <person name="Holt R.A."/>
            <person name="Jennings D."/>
            <person name="Kraft C.L."/>
            <person name="Lu F."/>
            <person name="Nguyen T."/>
            <person name="Nusskern D.R."/>
            <person name="Pfannkoch C.M."/>
            <person name="Sitter C."/>
            <person name="Sutton G.G."/>
            <person name="Venter J.C."/>
            <person name="Wang Z."/>
            <person name="Woodage T."/>
            <person name="Zheng X.H."/>
            <person name="Zhong F."/>
        </authorList>
    </citation>
    <scope>NUCLEOTIDE SEQUENCE [LARGE SCALE GENOMIC DNA]</scope>
    <source>
        <strain>BN</strain>
        <strain evidence="2">Sprague-Dawley</strain>
    </source>
</reference>
<accession>A6JZV5</accession>
<sequence>MHGRSAADHHAATKPMTNQIQTAETINQIVERTAVALEIQEEFNAHLASAFLLANQRIDLIQEQIEALYHMTQLSCVSSL</sequence>
<dbReference type="AlphaFoldDB" id="A6JZV5"/>
<feature type="non-terminal residue" evidence="1">
    <location>
        <position position="80"/>
    </location>
</feature>
<evidence type="ECO:0000313" key="2">
    <source>
        <dbReference type="Proteomes" id="UP000234681"/>
    </source>
</evidence>
<name>A6JZV5_RAT</name>
<dbReference type="Proteomes" id="UP000234681">
    <property type="component" value="Chromosome X"/>
</dbReference>
<organism evidence="1 2">
    <name type="scientific">Rattus norvegicus</name>
    <name type="common">Rat</name>
    <dbReference type="NCBI Taxonomy" id="10116"/>
    <lineage>
        <taxon>Eukaryota</taxon>
        <taxon>Metazoa</taxon>
        <taxon>Chordata</taxon>
        <taxon>Craniata</taxon>
        <taxon>Vertebrata</taxon>
        <taxon>Euteleostomi</taxon>
        <taxon>Mammalia</taxon>
        <taxon>Eutheria</taxon>
        <taxon>Euarchontoglires</taxon>
        <taxon>Glires</taxon>
        <taxon>Rodentia</taxon>
        <taxon>Myomorpha</taxon>
        <taxon>Muroidea</taxon>
        <taxon>Muridae</taxon>
        <taxon>Murinae</taxon>
        <taxon>Rattus</taxon>
    </lineage>
</organism>